<sequence length="358" mass="41152">MTGDAQEILLNSEAFPATFRDVDLGIYFIECKIPDASMKMENVQIIMDNNVLGIATDHPDAFVHKIGWYFSNRPNASISLNPGVAATEQYLSNSWDNAKTHLENFELAVSKFSMFKNGQLLETLRSVARNEADTRQQIGILYCYLAILRHLYFYGPKGSRLEAWSNFYHQDIPRIQVPYFFGALFLLSKDKPQLRFMRQEAKVEKYADGFLMLRKKEKGDFTRWLRNRAFDIIPFIMAPTLSFERFGGYSSRTVIATNDEVVGECIGRLFAWAGDQQHGDRWHLAATLPNVIDQHDNDIKLAIEHIYRGAAPHRPSSPEERKARLRNLIQISMDMVSADDRTPLHEALGEYRIYDMVV</sequence>
<reference evidence="1" key="1">
    <citation type="submission" date="2016-10" db="EMBL/GenBank/DDBJ databases">
        <title>Sequence of Gallionella enrichment culture.</title>
        <authorList>
            <person name="Poehlein A."/>
            <person name="Muehling M."/>
            <person name="Daniel R."/>
        </authorList>
    </citation>
    <scope>NUCLEOTIDE SEQUENCE</scope>
</reference>
<protein>
    <submittedName>
        <fullName evidence="1">Uncharacterized protein</fullName>
    </submittedName>
</protein>
<evidence type="ECO:0000313" key="1">
    <source>
        <dbReference type="EMBL" id="OIR00551.1"/>
    </source>
</evidence>
<gene>
    <name evidence="1" type="ORF">GALL_174240</name>
</gene>
<accession>A0A1J5RX98</accession>
<name>A0A1J5RX98_9ZZZZ</name>
<comment type="caution">
    <text evidence="1">The sequence shown here is derived from an EMBL/GenBank/DDBJ whole genome shotgun (WGS) entry which is preliminary data.</text>
</comment>
<organism evidence="1">
    <name type="scientific">mine drainage metagenome</name>
    <dbReference type="NCBI Taxonomy" id="410659"/>
    <lineage>
        <taxon>unclassified sequences</taxon>
        <taxon>metagenomes</taxon>
        <taxon>ecological metagenomes</taxon>
    </lineage>
</organism>
<dbReference type="AlphaFoldDB" id="A0A1J5RX98"/>
<dbReference type="EMBL" id="MLJW01000094">
    <property type="protein sequence ID" value="OIR00551.1"/>
    <property type="molecule type" value="Genomic_DNA"/>
</dbReference>
<proteinExistence type="predicted"/>